<sequence length="43" mass="4801">MVRVPDLLLTPDITARKKEEVQMKIEPGESNVDGHRIDVNAAD</sequence>
<comment type="caution">
    <text evidence="1">The sequence shown here is derived from an EMBL/GenBank/DDBJ whole genome shotgun (WGS) entry which is preliminary data.</text>
</comment>
<name>V9DZM0_PHYNI</name>
<proteinExistence type="predicted"/>
<evidence type="ECO:0000313" key="1">
    <source>
        <dbReference type="EMBL" id="ETI32141.1"/>
    </source>
</evidence>
<protein>
    <submittedName>
        <fullName evidence="1">Uncharacterized protein</fullName>
    </submittedName>
</protein>
<keyword evidence="2" id="KW-1185">Reference proteome</keyword>
<organism evidence="1 2">
    <name type="scientific">Phytophthora nicotianae P1569</name>
    <dbReference type="NCBI Taxonomy" id="1317065"/>
    <lineage>
        <taxon>Eukaryota</taxon>
        <taxon>Sar</taxon>
        <taxon>Stramenopiles</taxon>
        <taxon>Oomycota</taxon>
        <taxon>Peronosporomycetes</taxon>
        <taxon>Peronosporales</taxon>
        <taxon>Peronosporaceae</taxon>
        <taxon>Phytophthora</taxon>
    </lineage>
</organism>
<gene>
    <name evidence="1" type="ORF">F443_20977</name>
</gene>
<evidence type="ECO:0000313" key="2">
    <source>
        <dbReference type="Proteomes" id="UP000018721"/>
    </source>
</evidence>
<accession>V9DZM0</accession>
<dbReference type="Proteomes" id="UP000018721">
    <property type="component" value="Unassembled WGS sequence"/>
</dbReference>
<reference evidence="1 2" key="1">
    <citation type="submission" date="2013-11" db="EMBL/GenBank/DDBJ databases">
        <title>The Genome Sequence of Phytophthora parasitica P1569.</title>
        <authorList>
            <consortium name="The Broad Institute Genomics Platform"/>
            <person name="Russ C."/>
            <person name="Tyler B."/>
            <person name="Panabieres F."/>
            <person name="Shan W."/>
            <person name="Tripathy S."/>
            <person name="Grunwald N."/>
            <person name="Machado M."/>
            <person name="Johnson C.S."/>
            <person name="Arredondo F."/>
            <person name="Hong C."/>
            <person name="Coffey M."/>
            <person name="Young S.K."/>
            <person name="Zeng Q."/>
            <person name="Gargeya S."/>
            <person name="Fitzgerald M."/>
            <person name="Abouelleil A."/>
            <person name="Alvarado L."/>
            <person name="Chapman S.B."/>
            <person name="Gainer-Dewar J."/>
            <person name="Goldberg J."/>
            <person name="Griggs A."/>
            <person name="Gujja S."/>
            <person name="Hansen M."/>
            <person name="Howarth C."/>
            <person name="Imamovic A."/>
            <person name="Ireland A."/>
            <person name="Larimer J."/>
            <person name="McCowan C."/>
            <person name="Murphy C."/>
            <person name="Pearson M."/>
            <person name="Poon T.W."/>
            <person name="Priest M."/>
            <person name="Roberts A."/>
            <person name="Saif S."/>
            <person name="Shea T."/>
            <person name="Sykes S."/>
            <person name="Wortman J."/>
            <person name="Nusbaum C."/>
            <person name="Birren B."/>
        </authorList>
    </citation>
    <scope>NUCLEOTIDE SEQUENCE [LARGE SCALE GENOMIC DNA]</scope>
    <source>
        <strain evidence="1 2">P1569</strain>
    </source>
</reference>
<dbReference type="AlphaFoldDB" id="V9DZM0"/>
<dbReference type="HOGENOM" id="CLU_3243372_0_0_1"/>
<dbReference type="EMBL" id="ANIZ01003685">
    <property type="protein sequence ID" value="ETI32141.1"/>
    <property type="molecule type" value="Genomic_DNA"/>
</dbReference>